<organism evidence="2 3">
    <name type="scientific">Paenalcaligenes hermetiae</name>
    <dbReference type="NCBI Taxonomy" id="1157987"/>
    <lineage>
        <taxon>Bacteria</taxon>
        <taxon>Pseudomonadati</taxon>
        <taxon>Pseudomonadota</taxon>
        <taxon>Betaproteobacteria</taxon>
        <taxon>Burkholderiales</taxon>
        <taxon>Alcaligenaceae</taxon>
        <taxon>Paenalcaligenes</taxon>
    </lineage>
</organism>
<accession>A0ABP9M0H8</accession>
<dbReference type="InterPro" id="IPR005025">
    <property type="entry name" value="FMN_Rdtase-like_dom"/>
</dbReference>
<evidence type="ECO:0000259" key="1">
    <source>
        <dbReference type="Pfam" id="PF03358"/>
    </source>
</evidence>
<dbReference type="EMBL" id="BAABKD010000002">
    <property type="protein sequence ID" value="GAA5086820.1"/>
    <property type="molecule type" value="Genomic_DNA"/>
</dbReference>
<evidence type="ECO:0000313" key="3">
    <source>
        <dbReference type="Proteomes" id="UP001500227"/>
    </source>
</evidence>
<evidence type="ECO:0000313" key="2">
    <source>
        <dbReference type="EMBL" id="GAA5086820.1"/>
    </source>
</evidence>
<sequence>MLDTTANLLIVWHSRTTASKQLAFSAHQGAKKALEQLQSHTRIGVNCIPAEQATAPQLLAADAFLFCAPENLASLSGEMKAFFDRHYYALLNQINGRPYGTIISAGTDGQGAAKQVQRICTGWRLQLVQAPLIVLTGADTAESIWAPKQLSPEQLHQAEELGGVLAAQLTLALD</sequence>
<name>A0ABP9M0H8_9BURK</name>
<proteinExistence type="predicted"/>
<dbReference type="Proteomes" id="UP001500227">
    <property type="component" value="Unassembled WGS sequence"/>
</dbReference>
<gene>
    <name evidence="2" type="ORF">GCM10023337_06830</name>
</gene>
<protein>
    <submittedName>
        <fullName evidence="2">NAD(P)H-dependent oxidoreductase</fullName>
    </submittedName>
</protein>
<keyword evidence="3" id="KW-1185">Reference proteome</keyword>
<dbReference type="RefSeq" id="WP_345369598.1">
    <property type="nucleotide sequence ID" value="NZ_BAABKD010000002.1"/>
</dbReference>
<feature type="domain" description="NADPH-dependent FMN reductase-like" evidence="1">
    <location>
        <begin position="53"/>
        <end position="129"/>
    </location>
</feature>
<reference evidence="3" key="1">
    <citation type="journal article" date="2019" name="Int. J. Syst. Evol. Microbiol.">
        <title>The Global Catalogue of Microorganisms (GCM) 10K type strain sequencing project: providing services to taxonomists for standard genome sequencing and annotation.</title>
        <authorList>
            <consortium name="The Broad Institute Genomics Platform"/>
            <consortium name="The Broad Institute Genome Sequencing Center for Infectious Disease"/>
            <person name="Wu L."/>
            <person name="Ma J."/>
        </authorList>
    </citation>
    <scope>NUCLEOTIDE SEQUENCE [LARGE SCALE GENOMIC DNA]</scope>
    <source>
        <strain evidence="3">JCM 18423</strain>
    </source>
</reference>
<dbReference type="Pfam" id="PF03358">
    <property type="entry name" value="FMN_red"/>
    <property type="match status" value="1"/>
</dbReference>
<comment type="caution">
    <text evidence="2">The sequence shown here is derived from an EMBL/GenBank/DDBJ whole genome shotgun (WGS) entry which is preliminary data.</text>
</comment>
<dbReference type="Gene3D" id="3.40.50.360">
    <property type="match status" value="1"/>
</dbReference>
<dbReference type="InterPro" id="IPR029039">
    <property type="entry name" value="Flavoprotein-like_sf"/>
</dbReference>
<dbReference type="SUPFAM" id="SSF52218">
    <property type="entry name" value="Flavoproteins"/>
    <property type="match status" value="1"/>
</dbReference>